<dbReference type="OrthoDB" id="4961524at2759"/>
<comment type="caution">
    <text evidence="2">The sequence shown here is derived from an EMBL/GenBank/DDBJ whole genome shotgun (WGS) entry which is preliminary data.</text>
</comment>
<organism evidence="2 3">
    <name type="scientific">Pochonia chlamydosporia 170</name>
    <dbReference type="NCBI Taxonomy" id="1380566"/>
    <lineage>
        <taxon>Eukaryota</taxon>
        <taxon>Fungi</taxon>
        <taxon>Dikarya</taxon>
        <taxon>Ascomycota</taxon>
        <taxon>Pezizomycotina</taxon>
        <taxon>Sordariomycetes</taxon>
        <taxon>Hypocreomycetidae</taxon>
        <taxon>Hypocreales</taxon>
        <taxon>Clavicipitaceae</taxon>
        <taxon>Pochonia</taxon>
    </lineage>
</organism>
<dbReference type="GeneID" id="28855320"/>
<dbReference type="RefSeq" id="XP_018144454.1">
    <property type="nucleotide sequence ID" value="XM_018291326.1"/>
</dbReference>
<gene>
    <name evidence="2" type="ORF">VFPPC_13551</name>
</gene>
<feature type="chain" id="PRO_5008101894" evidence="1">
    <location>
        <begin position="20"/>
        <end position="187"/>
    </location>
</feature>
<dbReference type="KEGG" id="pchm:VFPPC_13551"/>
<dbReference type="Proteomes" id="UP000078397">
    <property type="component" value="Unassembled WGS sequence"/>
</dbReference>
<keyword evidence="3" id="KW-1185">Reference proteome</keyword>
<keyword evidence="1" id="KW-0732">Signal</keyword>
<evidence type="ECO:0000313" key="2">
    <source>
        <dbReference type="EMBL" id="OAQ67604.1"/>
    </source>
</evidence>
<sequence>MRIGAVIVAGFAALAAAAATPQQIADGLASITQKFQTLQAPAQSITILNAPLIVIGQGPFPQIIAGFQDIVSTSTALAAQLGGTGARRRSVEPRDADADLVFTYRSLVRVAQATLNILIGKAGVVSKAPVVGGPVATALRGVEAIQDDIAIKLINMFSVRANDLTAEANSLDATMTLAIHSYESIMV</sequence>
<name>A0A179FPT9_METCM</name>
<evidence type="ECO:0000256" key="1">
    <source>
        <dbReference type="SAM" id="SignalP"/>
    </source>
</evidence>
<evidence type="ECO:0000313" key="3">
    <source>
        <dbReference type="Proteomes" id="UP000078397"/>
    </source>
</evidence>
<proteinExistence type="predicted"/>
<feature type="signal peptide" evidence="1">
    <location>
        <begin position="1"/>
        <end position="19"/>
    </location>
</feature>
<reference evidence="2 3" key="1">
    <citation type="journal article" date="2016" name="PLoS Pathog.">
        <title>Biosynthesis of antibiotic leucinostatins in bio-control fungus Purpureocillium lilacinum and their inhibition on phytophthora revealed by genome mining.</title>
        <authorList>
            <person name="Wang G."/>
            <person name="Liu Z."/>
            <person name="Lin R."/>
            <person name="Li E."/>
            <person name="Mao Z."/>
            <person name="Ling J."/>
            <person name="Yang Y."/>
            <person name="Yin W.B."/>
            <person name="Xie B."/>
        </authorList>
    </citation>
    <scope>NUCLEOTIDE SEQUENCE [LARGE SCALE GENOMIC DNA]</scope>
    <source>
        <strain evidence="2">170</strain>
    </source>
</reference>
<dbReference type="Pfam" id="PF17615">
    <property type="entry name" value="C166"/>
    <property type="match status" value="1"/>
</dbReference>
<accession>A0A179FPT9</accession>
<protein>
    <submittedName>
        <fullName evidence="2">Iron-containing alcohol dehydrogenase domain-containing protein</fullName>
    </submittedName>
</protein>
<dbReference type="AlphaFoldDB" id="A0A179FPT9"/>
<dbReference type="EMBL" id="LSBJ02000003">
    <property type="protein sequence ID" value="OAQ67604.1"/>
    <property type="molecule type" value="Genomic_DNA"/>
</dbReference>